<dbReference type="Proteomes" id="UP000000305">
    <property type="component" value="Unassembled WGS sequence"/>
</dbReference>
<gene>
    <name evidence="4" type="ORF">DAPPUDRAFT_268359</name>
</gene>
<dbReference type="InParanoid" id="E9HXQ0"/>
<accession>E9HXQ0</accession>
<reference evidence="4 5" key="1">
    <citation type="journal article" date="2011" name="Science">
        <title>The ecoresponsive genome of Daphnia pulex.</title>
        <authorList>
            <person name="Colbourne J.K."/>
            <person name="Pfrender M.E."/>
            <person name="Gilbert D."/>
            <person name="Thomas W.K."/>
            <person name="Tucker A."/>
            <person name="Oakley T.H."/>
            <person name="Tokishita S."/>
            <person name="Aerts A."/>
            <person name="Arnold G.J."/>
            <person name="Basu M.K."/>
            <person name="Bauer D.J."/>
            <person name="Caceres C.E."/>
            <person name="Carmel L."/>
            <person name="Casola C."/>
            <person name="Choi J.H."/>
            <person name="Detter J.C."/>
            <person name="Dong Q."/>
            <person name="Dusheyko S."/>
            <person name="Eads B.D."/>
            <person name="Frohlich T."/>
            <person name="Geiler-Samerotte K.A."/>
            <person name="Gerlach D."/>
            <person name="Hatcher P."/>
            <person name="Jogdeo S."/>
            <person name="Krijgsveld J."/>
            <person name="Kriventseva E.V."/>
            <person name="Kultz D."/>
            <person name="Laforsch C."/>
            <person name="Lindquist E."/>
            <person name="Lopez J."/>
            <person name="Manak J.R."/>
            <person name="Muller J."/>
            <person name="Pangilinan J."/>
            <person name="Patwardhan R.P."/>
            <person name="Pitluck S."/>
            <person name="Pritham E.J."/>
            <person name="Rechtsteiner A."/>
            <person name="Rho M."/>
            <person name="Rogozin I.B."/>
            <person name="Sakarya O."/>
            <person name="Salamov A."/>
            <person name="Schaack S."/>
            <person name="Shapiro H."/>
            <person name="Shiga Y."/>
            <person name="Skalitzky C."/>
            <person name="Smith Z."/>
            <person name="Souvorov A."/>
            <person name="Sung W."/>
            <person name="Tang Z."/>
            <person name="Tsuchiya D."/>
            <person name="Tu H."/>
            <person name="Vos H."/>
            <person name="Wang M."/>
            <person name="Wolf Y.I."/>
            <person name="Yamagata H."/>
            <person name="Yamada T."/>
            <person name="Ye Y."/>
            <person name="Shaw J.R."/>
            <person name="Andrews J."/>
            <person name="Crease T.J."/>
            <person name="Tang H."/>
            <person name="Lucas S.M."/>
            <person name="Robertson H.M."/>
            <person name="Bork P."/>
            <person name="Koonin E.V."/>
            <person name="Zdobnov E.M."/>
            <person name="Grigoriev I.V."/>
            <person name="Lynch M."/>
            <person name="Boore J.L."/>
        </authorList>
    </citation>
    <scope>NUCLEOTIDE SEQUENCE [LARGE SCALE GENOMIC DNA]</scope>
</reference>
<sequence length="87" mass="9786">MAHGVDLIRWPERNEYHSIAEDVSSSIHHSTGWPGSMHDARVYENSELGRTLPVKLAGTDYHLIADLAYPLSNYLLKSYSREGATET</sequence>
<evidence type="ECO:0000256" key="1">
    <source>
        <dbReference type="ARBA" id="ARBA00001968"/>
    </source>
</evidence>
<organism evidence="4 5">
    <name type="scientific">Daphnia pulex</name>
    <name type="common">Water flea</name>
    <dbReference type="NCBI Taxonomy" id="6669"/>
    <lineage>
        <taxon>Eukaryota</taxon>
        <taxon>Metazoa</taxon>
        <taxon>Ecdysozoa</taxon>
        <taxon>Arthropoda</taxon>
        <taxon>Crustacea</taxon>
        <taxon>Branchiopoda</taxon>
        <taxon>Diplostraca</taxon>
        <taxon>Cladocera</taxon>
        <taxon>Anomopoda</taxon>
        <taxon>Daphniidae</taxon>
        <taxon>Daphnia</taxon>
    </lineage>
</organism>
<evidence type="ECO:0000313" key="5">
    <source>
        <dbReference type="Proteomes" id="UP000000305"/>
    </source>
</evidence>
<name>E9HXQ0_DAPPU</name>
<dbReference type="KEGG" id="dpx:DAPPUDRAFT_268359"/>
<evidence type="ECO:0000256" key="2">
    <source>
        <dbReference type="ARBA" id="ARBA00022723"/>
    </source>
</evidence>
<evidence type="ECO:0000259" key="3">
    <source>
        <dbReference type="Pfam" id="PF13359"/>
    </source>
</evidence>
<comment type="cofactor">
    <cofactor evidence="1">
        <name>a divalent metal cation</name>
        <dbReference type="ChEBI" id="CHEBI:60240"/>
    </cofactor>
</comment>
<keyword evidence="2" id="KW-0479">Metal-binding</keyword>
<dbReference type="GO" id="GO:0046872">
    <property type="term" value="F:metal ion binding"/>
    <property type="evidence" value="ECO:0007669"/>
    <property type="project" value="UniProtKB-KW"/>
</dbReference>
<dbReference type="EMBL" id="GL733059">
    <property type="protein sequence ID" value="EFX63482.1"/>
    <property type="molecule type" value="Genomic_DNA"/>
</dbReference>
<proteinExistence type="predicted"/>
<dbReference type="InterPro" id="IPR027806">
    <property type="entry name" value="HARBI1_dom"/>
</dbReference>
<evidence type="ECO:0000313" key="4">
    <source>
        <dbReference type="EMBL" id="EFX63482.1"/>
    </source>
</evidence>
<dbReference type="PhylomeDB" id="E9HXQ0"/>
<protein>
    <recommendedName>
        <fullName evidence="3">DDE Tnp4 domain-containing protein</fullName>
    </recommendedName>
</protein>
<dbReference type="HOGENOM" id="CLU_2485603_0_0_1"/>
<feature type="domain" description="DDE Tnp4" evidence="3">
    <location>
        <begin position="25"/>
        <end position="79"/>
    </location>
</feature>
<dbReference type="AlphaFoldDB" id="E9HXQ0"/>
<keyword evidence="5" id="KW-1185">Reference proteome</keyword>
<dbReference type="Pfam" id="PF13359">
    <property type="entry name" value="DDE_Tnp_4"/>
    <property type="match status" value="1"/>
</dbReference>
<dbReference type="OrthoDB" id="2668416at2759"/>